<keyword evidence="8" id="KW-0963">Cytoplasm</keyword>
<dbReference type="PRINTS" id="PR00481">
    <property type="entry name" value="LAMNOPPTDASE"/>
</dbReference>
<dbReference type="HAMAP" id="MF_00181">
    <property type="entry name" value="Cytosol_peptidase_M17"/>
    <property type="match status" value="1"/>
</dbReference>
<accession>A0A845UWS5</accession>
<evidence type="ECO:0000256" key="5">
    <source>
        <dbReference type="ARBA" id="ARBA00022670"/>
    </source>
</evidence>
<feature type="binding site" evidence="8">
    <location>
        <position position="347"/>
    </location>
    <ligand>
        <name>Mn(2+)</name>
        <dbReference type="ChEBI" id="CHEBI:29035"/>
        <label>2</label>
    </ligand>
</feature>
<comment type="catalytic activity">
    <reaction evidence="2 8">
        <text>Release of an N-terminal amino acid, preferentially leucine, but not glutamic or aspartic acids.</text>
        <dbReference type="EC" id="3.4.11.10"/>
    </reaction>
</comment>
<comment type="similarity">
    <text evidence="3 8">Belongs to the peptidase M17 family.</text>
</comment>
<gene>
    <name evidence="8" type="primary">pepA</name>
    <name evidence="10" type="ORF">G3I74_04340</name>
</gene>
<dbReference type="EC" id="3.4.11.1" evidence="8"/>
<feature type="binding site" evidence="8">
    <location>
        <position position="286"/>
    </location>
    <ligand>
        <name>Mn(2+)</name>
        <dbReference type="ChEBI" id="CHEBI:29035"/>
        <label>2</label>
    </ligand>
</feature>
<dbReference type="CDD" id="cd00433">
    <property type="entry name" value="Peptidase_M17"/>
    <property type="match status" value="1"/>
</dbReference>
<dbReference type="Proteomes" id="UP000484885">
    <property type="component" value="Unassembled WGS sequence"/>
</dbReference>
<comment type="subcellular location">
    <subcellularLocation>
        <location evidence="8">Cytoplasm</location>
    </subcellularLocation>
</comment>
<reference evidence="10 11" key="1">
    <citation type="submission" date="2020-02" db="EMBL/GenBank/DDBJ databases">
        <authorList>
            <person name="Zhang X.-Y."/>
        </authorList>
    </citation>
    <scope>NUCLEOTIDE SEQUENCE [LARGE SCALE GENOMIC DNA]</scope>
    <source>
        <strain evidence="10 11">C33</strain>
    </source>
</reference>
<dbReference type="AlphaFoldDB" id="A0A845UWS5"/>
<dbReference type="GO" id="GO:0005737">
    <property type="term" value="C:cytoplasm"/>
    <property type="evidence" value="ECO:0007669"/>
    <property type="project" value="UniProtKB-SubCell"/>
</dbReference>
<keyword evidence="5 8" id="KW-0645">Protease</keyword>
<dbReference type="InterPro" id="IPR008283">
    <property type="entry name" value="Peptidase_M17_N"/>
</dbReference>
<feature type="binding site" evidence="8">
    <location>
        <position position="345"/>
    </location>
    <ligand>
        <name>Mn(2+)</name>
        <dbReference type="ChEBI" id="CHEBI:29035"/>
        <label>1</label>
    </ligand>
</feature>
<dbReference type="PANTHER" id="PTHR11963">
    <property type="entry name" value="LEUCINE AMINOPEPTIDASE-RELATED"/>
    <property type="match status" value="1"/>
</dbReference>
<evidence type="ECO:0000256" key="2">
    <source>
        <dbReference type="ARBA" id="ARBA00000967"/>
    </source>
</evidence>
<comment type="cofactor">
    <cofactor evidence="8">
        <name>Mn(2+)</name>
        <dbReference type="ChEBI" id="CHEBI:29035"/>
    </cofactor>
    <text evidence="8">Binds 2 manganese ions per subunit.</text>
</comment>
<dbReference type="RefSeq" id="WP_164210366.1">
    <property type="nucleotide sequence ID" value="NZ_JAAGSC010000034.1"/>
</dbReference>
<dbReference type="GO" id="GO:0070006">
    <property type="term" value="F:metalloaminopeptidase activity"/>
    <property type="evidence" value="ECO:0007669"/>
    <property type="project" value="InterPro"/>
</dbReference>
<comment type="function">
    <text evidence="8">Presumably involved in the processing and regular turnover of intracellular proteins. Catalyzes the removal of unsubstituted N-terminal amino acids from various peptides.</text>
</comment>
<feature type="active site" evidence="8">
    <location>
        <position position="275"/>
    </location>
</feature>
<feature type="binding site" evidence="8">
    <location>
        <position position="347"/>
    </location>
    <ligand>
        <name>Mn(2+)</name>
        <dbReference type="ChEBI" id="CHEBI:29035"/>
        <label>1</label>
    </ligand>
</feature>
<evidence type="ECO:0000313" key="11">
    <source>
        <dbReference type="Proteomes" id="UP000484885"/>
    </source>
</evidence>
<dbReference type="EC" id="3.4.11.10" evidence="8"/>
<dbReference type="Pfam" id="PF02789">
    <property type="entry name" value="Peptidase_M17_N"/>
    <property type="match status" value="1"/>
</dbReference>
<dbReference type="InterPro" id="IPR023042">
    <property type="entry name" value="Peptidase_M17_leu_NH2_pept"/>
</dbReference>
<dbReference type="Pfam" id="PF00883">
    <property type="entry name" value="Peptidase_M17"/>
    <property type="match status" value="1"/>
</dbReference>
<dbReference type="EMBL" id="JAAGSC010000034">
    <property type="protein sequence ID" value="NDY94954.1"/>
    <property type="molecule type" value="Genomic_DNA"/>
</dbReference>
<keyword evidence="11" id="KW-1185">Reference proteome</keyword>
<evidence type="ECO:0000256" key="7">
    <source>
        <dbReference type="ARBA" id="ARBA00023211"/>
    </source>
</evidence>
<dbReference type="InterPro" id="IPR000819">
    <property type="entry name" value="Peptidase_M17_C"/>
</dbReference>
<evidence type="ECO:0000256" key="8">
    <source>
        <dbReference type="HAMAP-Rule" id="MF_00181"/>
    </source>
</evidence>
<organism evidence="10 11">
    <name type="scientific">Wenzhouxiangella limi</name>
    <dbReference type="NCBI Taxonomy" id="2707351"/>
    <lineage>
        <taxon>Bacteria</taxon>
        <taxon>Pseudomonadati</taxon>
        <taxon>Pseudomonadota</taxon>
        <taxon>Gammaproteobacteria</taxon>
        <taxon>Chromatiales</taxon>
        <taxon>Wenzhouxiangellaceae</taxon>
        <taxon>Wenzhouxiangella</taxon>
    </lineage>
</organism>
<name>A0A845UWS5_9GAMM</name>
<evidence type="ECO:0000259" key="9">
    <source>
        <dbReference type="PROSITE" id="PS00631"/>
    </source>
</evidence>
<comment type="catalytic activity">
    <reaction evidence="1 8">
        <text>Release of an N-terminal amino acid, Xaa-|-Yaa-, in which Xaa is preferably Leu, but may be other amino acids including Pro although not Arg or Lys, and Yaa may be Pro. Amino acid amides and methyl esters are also readily hydrolyzed, but rates on arylamides are exceedingly low.</text>
        <dbReference type="EC" id="3.4.11.1"/>
    </reaction>
</comment>
<dbReference type="InterPro" id="IPR043472">
    <property type="entry name" value="Macro_dom-like"/>
</dbReference>
<evidence type="ECO:0000313" key="10">
    <source>
        <dbReference type="EMBL" id="NDY94954.1"/>
    </source>
</evidence>
<evidence type="ECO:0000256" key="4">
    <source>
        <dbReference type="ARBA" id="ARBA00022438"/>
    </source>
</evidence>
<evidence type="ECO:0000256" key="1">
    <source>
        <dbReference type="ARBA" id="ARBA00000135"/>
    </source>
</evidence>
<feature type="binding site" evidence="8">
    <location>
        <position position="268"/>
    </location>
    <ligand>
        <name>Mn(2+)</name>
        <dbReference type="ChEBI" id="CHEBI:29035"/>
        <label>2</label>
    </ligand>
</feature>
<dbReference type="PANTHER" id="PTHR11963:SF23">
    <property type="entry name" value="CYTOSOL AMINOPEPTIDASE"/>
    <property type="match status" value="1"/>
</dbReference>
<dbReference type="Gene3D" id="3.40.220.10">
    <property type="entry name" value="Leucine Aminopeptidase, subunit E, domain 1"/>
    <property type="match status" value="1"/>
</dbReference>
<dbReference type="SUPFAM" id="SSF52949">
    <property type="entry name" value="Macro domain-like"/>
    <property type="match status" value="1"/>
</dbReference>
<dbReference type="InterPro" id="IPR011356">
    <property type="entry name" value="Leucine_aapep/pepB"/>
</dbReference>
<proteinExistence type="inferred from homology"/>
<evidence type="ECO:0000256" key="3">
    <source>
        <dbReference type="ARBA" id="ARBA00009528"/>
    </source>
</evidence>
<feature type="binding site" evidence="8">
    <location>
        <position position="268"/>
    </location>
    <ligand>
        <name>Mn(2+)</name>
        <dbReference type="ChEBI" id="CHEBI:29035"/>
        <label>1</label>
    </ligand>
</feature>
<sequence>MQFTTTQDSPVSVGSDCLVLGLCEDRQFGPGMAAVDQASDGFLTRLLESGDLPTKSGKTVLLHAVPGIAAARVLVTGLGKAEKRDGVAFYNAVRAAGKALRQSRATSAHCLLTEAEVADCDSPTQIRLAALGLAHGNYVYTATKKPAADAAPPTEQVSFADGDGVQAQLAVAHSIYQGIERCRDLGDLPPNLCNPQYLADSARAMAEHHDGLDVEILDEQKMTELKMHSLLAVGQGSANESYLIHLSWRGGNADDAPLALVGKGITFDTGGISLKPRDLMEQMKFDMCGAATAIGVMEAVARLKLPLNVDCVVAAVENMPDGKAYRPGDVITTMSGKTVEVHNTDAEGRMILADALTWTGKFVKPSAMVDIATLTGACVVALGHHASGIMTHDDALADELLSAGTRAADRGWRLPLWDDYQEQIDTPFADMKNIGGMPAGSVTAGCFLSRFTEGQTWAHLDIAGSAWQWGKPESATGRPVGMLVQWLVDRAGGWGVVEG</sequence>
<dbReference type="Gene3D" id="3.40.630.10">
    <property type="entry name" value="Zn peptidases"/>
    <property type="match status" value="1"/>
</dbReference>
<dbReference type="GO" id="GO:0006508">
    <property type="term" value="P:proteolysis"/>
    <property type="evidence" value="ECO:0007669"/>
    <property type="project" value="UniProtKB-KW"/>
</dbReference>
<keyword evidence="6 8" id="KW-0378">Hydrolase</keyword>
<protein>
    <recommendedName>
        <fullName evidence="8">Probable cytosol aminopeptidase</fullName>
        <ecNumber evidence="8">3.4.11.1</ecNumber>
    </recommendedName>
    <alternativeName>
        <fullName evidence="8">Leucine aminopeptidase</fullName>
        <shortName evidence="8">LAP</shortName>
        <ecNumber evidence="8">3.4.11.10</ecNumber>
    </alternativeName>
    <alternativeName>
        <fullName evidence="8">Leucyl aminopeptidase</fullName>
    </alternativeName>
</protein>
<dbReference type="PROSITE" id="PS00631">
    <property type="entry name" value="CYTOSOL_AP"/>
    <property type="match status" value="1"/>
</dbReference>
<keyword evidence="4 8" id="KW-0031">Aminopeptidase</keyword>
<dbReference type="GO" id="GO:0030145">
    <property type="term" value="F:manganese ion binding"/>
    <property type="evidence" value="ECO:0007669"/>
    <property type="project" value="UniProtKB-UniRule"/>
</dbReference>
<dbReference type="NCBIfam" id="NF002074">
    <property type="entry name" value="PRK00913.1-4"/>
    <property type="match status" value="1"/>
</dbReference>
<evidence type="ECO:0000256" key="6">
    <source>
        <dbReference type="ARBA" id="ARBA00022801"/>
    </source>
</evidence>
<feature type="domain" description="Cytosol aminopeptidase" evidence="9">
    <location>
        <begin position="343"/>
        <end position="350"/>
    </location>
</feature>
<feature type="active site" evidence="8">
    <location>
        <position position="349"/>
    </location>
</feature>
<keyword evidence="7 8" id="KW-0464">Manganese</keyword>
<dbReference type="SUPFAM" id="SSF53187">
    <property type="entry name" value="Zn-dependent exopeptidases"/>
    <property type="match status" value="1"/>
</dbReference>
<feature type="binding site" evidence="8">
    <location>
        <position position="263"/>
    </location>
    <ligand>
        <name>Mn(2+)</name>
        <dbReference type="ChEBI" id="CHEBI:29035"/>
        <label>2</label>
    </ligand>
</feature>
<comment type="caution">
    <text evidence="10">The sequence shown here is derived from an EMBL/GenBank/DDBJ whole genome shotgun (WGS) entry which is preliminary data.</text>
</comment>
<keyword evidence="8" id="KW-0479">Metal-binding</keyword>